<dbReference type="GO" id="GO:0097363">
    <property type="term" value="F:protein O-acetylglucosaminyltransferase activity"/>
    <property type="evidence" value="ECO:0007669"/>
    <property type="project" value="UniProtKB-EC"/>
</dbReference>
<dbReference type="PANTHER" id="PTHR44998:SF1">
    <property type="entry name" value="UDP-N-ACETYLGLUCOSAMINE--PEPTIDE N-ACETYLGLUCOSAMINYLTRANSFERASE 110 KDA SUBUNIT"/>
    <property type="match status" value="1"/>
</dbReference>
<dbReference type="Proteomes" id="UP000436694">
    <property type="component" value="Unassembled WGS sequence"/>
</dbReference>
<evidence type="ECO:0000256" key="6">
    <source>
        <dbReference type="ARBA" id="ARBA00022737"/>
    </source>
</evidence>
<dbReference type="SUPFAM" id="SSF53756">
    <property type="entry name" value="UDP-Glycosyltransferase/glycogen phosphorylase"/>
    <property type="match status" value="1"/>
</dbReference>
<gene>
    <name evidence="10" type="ORF">GG681_03035</name>
</gene>
<comment type="similarity">
    <text evidence="2">Belongs to the glycosyltransferase 41 family. O-GlcNAc transferase subfamily.</text>
</comment>
<dbReference type="Gene3D" id="1.25.40.10">
    <property type="entry name" value="Tetratricopeptide repeat domain"/>
    <property type="match status" value="1"/>
</dbReference>
<evidence type="ECO:0000313" key="10">
    <source>
        <dbReference type="EMBL" id="MQY41602.1"/>
    </source>
</evidence>
<evidence type="ECO:0000256" key="4">
    <source>
        <dbReference type="ARBA" id="ARBA00022676"/>
    </source>
</evidence>
<protein>
    <recommendedName>
        <fullName evidence="3">protein O-GlcNAc transferase</fullName>
        <ecNumber evidence="3">2.4.1.255</ecNumber>
    </recommendedName>
</protein>
<reference evidence="10 11" key="1">
    <citation type="submission" date="2019-10" db="EMBL/GenBank/DDBJ databases">
        <title>Epibacterium sp. nov., isolated from seawater.</title>
        <authorList>
            <person name="Zhang X."/>
            <person name="Li N."/>
        </authorList>
    </citation>
    <scope>NUCLEOTIDE SEQUENCE [LARGE SCALE GENOMIC DNA]</scope>
    <source>
        <strain evidence="10 11">SM1969</strain>
    </source>
</reference>
<dbReference type="SUPFAM" id="SSF48452">
    <property type="entry name" value="TPR-like"/>
    <property type="match status" value="1"/>
</dbReference>
<keyword evidence="5" id="KW-0808">Transferase</keyword>
<accession>A0A844AUJ5</accession>
<dbReference type="Pfam" id="PF13181">
    <property type="entry name" value="TPR_8"/>
    <property type="match status" value="1"/>
</dbReference>
<dbReference type="SMART" id="SM00028">
    <property type="entry name" value="TPR"/>
    <property type="match status" value="3"/>
</dbReference>
<dbReference type="InterPro" id="IPR019734">
    <property type="entry name" value="TPR_rpt"/>
</dbReference>
<keyword evidence="11" id="KW-1185">Reference proteome</keyword>
<dbReference type="Gene3D" id="3.40.50.2000">
    <property type="entry name" value="Glycogen Phosphorylase B"/>
    <property type="match status" value="1"/>
</dbReference>
<evidence type="ECO:0000256" key="2">
    <source>
        <dbReference type="ARBA" id="ARBA00005386"/>
    </source>
</evidence>
<dbReference type="PROSITE" id="PS50005">
    <property type="entry name" value="TPR"/>
    <property type="match status" value="2"/>
</dbReference>
<comment type="pathway">
    <text evidence="1">Protein modification; protein glycosylation.</text>
</comment>
<dbReference type="PANTHER" id="PTHR44998">
    <property type="match status" value="1"/>
</dbReference>
<evidence type="ECO:0000256" key="1">
    <source>
        <dbReference type="ARBA" id="ARBA00004922"/>
    </source>
</evidence>
<dbReference type="Gene3D" id="3.40.50.11380">
    <property type="match status" value="1"/>
</dbReference>
<proteinExistence type="inferred from homology"/>
<keyword evidence="7 8" id="KW-0802">TPR repeat</keyword>
<sequence length="583" mass="65609">MSHTQIHAPGAMSGKPVLSQLIPPQTLSPQDMAALLKVAHEKIKLNELDVALNILAKAVEFDPTNPTIKSLQASAHLARSDYGNAMAALLEILALNPNDAKAYYNLGSVAKNSGDRAAAKDFFKKAADCDEEYIFAAVSLMFESLLDADWDRWETLPKLRHMLNQHVANLAPGPIMSFYDDPQLQFEKSIIYSGTRFGIKEPPRPAPRKRAAGDKIRIGYFSSDVYAHATMWLMVRMFELHDRDKFEIYLYDYSNVSDEMSQRVSASVDHHHRVKKLSDNEIFALARSDAIDIAVDLKGFTAGGRYGLVASRPAPVTISYLGFPGTLGLKAVDYIVADKVMIPQELRRYYAENILYMPECYQVTDDQREIASTVPTRTELGLPEDALVLCCFNGTYKITPAEFDIWMRVMAKVPHSVLWHWATEEKAMENLCNEAEKRGISRDRLIFCSSISQPEHLARLARADLFLDTFNICAHTTASDALWAGLPIVTFQGKQFAARVASSILNAFEMPELITYSAEEYEARILALAENPTELRRLREKVAEKRKSAPLFDTARFTRNWERMLEKALSNIETGHAPRDLHL</sequence>
<evidence type="ECO:0000256" key="8">
    <source>
        <dbReference type="PROSITE-ProRule" id="PRU00339"/>
    </source>
</evidence>
<dbReference type="InterPro" id="IPR011990">
    <property type="entry name" value="TPR-like_helical_dom_sf"/>
</dbReference>
<organism evidence="10 11">
    <name type="scientific">Tritonibacter aquimaris</name>
    <dbReference type="NCBI Taxonomy" id="2663379"/>
    <lineage>
        <taxon>Bacteria</taxon>
        <taxon>Pseudomonadati</taxon>
        <taxon>Pseudomonadota</taxon>
        <taxon>Alphaproteobacteria</taxon>
        <taxon>Rhodobacterales</taxon>
        <taxon>Paracoccaceae</taxon>
        <taxon>Tritonibacter</taxon>
    </lineage>
</organism>
<dbReference type="AlphaFoldDB" id="A0A844AUJ5"/>
<dbReference type="Pfam" id="PF13844">
    <property type="entry name" value="Glyco_transf_41"/>
    <property type="match status" value="2"/>
</dbReference>
<dbReference type="EMBL" id="WIXK01000001">
    <property type="protein sequence ID" value="MQY41602.1"/>
    <property type="molecule type" value="Genomic_DNA"/>
</dbReference>
<keyword evidence="4" id="KW-0328">Glycosyltransferase</keyword>
<dbReference type="RefSeq" id="WP_153544908.1">
    <property type="nucleotide sequence ID" value="NZ_WIXK01000001.1"/>
</dbReference>
<evidence type="ECO:0000256" key="7">
    <source>
        <dbReference type="ARBA" id="ARBA00022803"/>
    </source>
</evidence>
<evidence type="ECO:0000256" key="5">
    <source>
        <dbReference type="ARBA" id="ARBA00022679"/>
    </source>
</evidence>
<evidence type="ECO:0000259" key="9">
    <source>
        <dbReference type="Pfam" id="PF13844"/>
    </source>
</evidence>
<keyword evidence="6" id="KW-0677">Repeat</keyword>
<comment type="caution">
    <text evidence="10">The sequence shown here is derived from an EMBL/GenBank/DDBJ whole genome shotgun (WGS) entry which is preliminary data.</text>
</comment>
<dbReference type="EC" id="2.4.1.255" evidence="3"/>
<feature type="repeat" description="TPR" evidence="8">
    <location>
        <begin position="100"/>
        <end position="133"/>
    </location>
</feature>
<evidence type="ECO:0000256" key="3">
    <source>
        <dbReference type="ARBA" id="ARBA00011970"/>
    </source>
</evidence>
<evidence type="ECO:0000313" key="11">
    <source>
        <dbReference type="Proteomes" id="UP000436694"/>
    </source>
</evidence>
<feature type="domain" description="O-GlcNAc transferase C-terminal" evidence="9">
    <location>
        <begin position="208"/>
        <end position="368"/>
    </location>
</feature>
<feature type="domain" description="O-GlcNAc transferase C-terminal" evidence="9">
    <location>
        <begin position="373"/>
        <end position="559"/>
    </location>
</feature>
<dbReference type="InterPro" id="IPR029489">
    <property type="entry name" value="OGT/SEC/SPY_C"/>
</dbReference>
<name>A0A844AUJ5_9RHOB</name>
<feature type="repeat" description="TPR" evidence="8">
    <location>
        <begin position="32"/>
        <end position="65"/>
    </location>
</feature>